<evidence type="ECO:0000313" key="2">
    <source>
        <dbReference type="EMBL" id="NUC72517.1"/>
    </source>
</evidence>
<proteinExistence type="predicted"/>
<feature type="transmembrane region" description="Helical" evidence="1">
    <location>
        <begin position="12"/>
        <end position="31"/>
    </location>
</feature>
<feature type="transmembrane region" description="Helical" evidence="1">
    <location>
        <begin position="46"/>
        <end position="66"/>
    </location>
</feature>
<dbReference type="RefSeq" id="WP_174680428.1">
    <property type="nucleotide sequence ID" value="NZ_JABUQZ010000001.1"/>
</dbReference>
<evidence type="ECO:0000256" key="1">
    <source>
        <dbReference type="SAM" id="Phobius"/>
    </source>
</evidence>
<accession>A0ABX2L8G8</accession>
<keyword evidence="1" id="KW-0472">Membrane</keyword>
<name>A0ABX2L8G8_9EURY</name>
<gene>
    <name evidence="2" type="ORF">HTZ84_09385</name>
</gene>
<keyword evidence="3" id="KW-1185">Reference proteome</keyword>
<sequence length="212" mass="23935">MDMELDRTSVFTGILVTLLVFPLLAVLYFGIEDLYRGKVNSASDYASFASGLATVILVVITGFYAVQTKKQANSAERAREQRNYQQKMDRFRKKQSLRKAIKEEIDRTANIDGDGSEDLIAGMRHPVPRNIYNENTDSIGLLSDEEVEAIVEYYNVASTIEEISHMHRNTDEDYTPALSNLLLLLKEKQDEASSILEDQIENAVPPENPIED</sequence>
<keyword evidence="1" id="KW-0812">Transmembrane</keyword>
<comment type="caution">
    <text evidence="2">The sequence shown here is derived from an EMBL/GenBank/DDBJ whole genome shotgun (WGS) entry which is preliminary data.</text>
</comment>
<protein>
    <submittedName>
        <fullName evidence="2">Uncharacterized protein</fullName>
    </submittedName>
</protein>
<keyword evidence="1" id="KW-1133">Transmembrane helix</keyword>
<reference evidence="2 3" key="1">
    <citation type="submission" date="2020-06" db="EMBL/GenBank/DDBJ databases">
        <title>Haloterrigena sp. nov., an extremely halophilic archaeon isolated from a saline sediment.</title>
        <authorList>
            <person name="Liu B.-B."/>
        </authorList>
    </citation>
    <scope>NUCLEOTIDE SEQUENCE [LARGE SCALE GENOMIC DNA]</scope>
    <source>
        <strain evidence="2 3">SYSU A558-1</strain>
    </source>
</reference>
<organism evidence="2 3">
    <name type="scientific">Haloterrigena gelatinilytica</name>
    <dbReference type="NCBI Taxonomy" id="2741724"/>
    <lineage>
        <taxon>Archaea</taxon>
        <taxon>Methanobacteriati</taxon>
        <taxon>Methanobacteriota</taxon>
        <taxon>Stenosarchaea group</taxon>
        <taxon>Halobacteria</taxon>
        <taxon>Halobacteriales</taxon>
        <taxon>Natrialbaceae</taxon>
        <taxon>Haloterrigena</taxon>
    </lineage>
</organism>
<dbReference type="EMBL" id="JABUQZ010000001">
    <property type="protein sequence ID" value="NUC72517.1"/>
    <property type="molecule type" value="Genomic_DNA"/>
</dbReference>
<evidence type="ECO:0000313" key="3">
    <source>
        <dbReference type="Proteomes" id="UP001016761"/>
    </source>
</evidence>
<dbReference type="Proteomes" id="UP001016761">
    <property type="component" value="Unassembled WGS sequence"/>
</dbReference>